<proteinExistence type="predicted"/>
<keyword evidence="3" id="KW-1185">Reference proteome</keyword>
<name>A0AAD6QH04_9ROSI</name>
<protein>
    <submittedName>
        <fullName evidence="2">Uncharacterized protein</fullName>
    </submittedName>
</protein>
<evidence type="ECO:0000256" key="1">
    <source>
        <dbReference type="SAM" id="Phobius"/>
    </source>
</evidence>
<keyword evidence="1" id="KW-0472">Membrane</keyword>
<comment type="caution">
    <text evidence="2">The sequence shown here is derived from an EMBL/GenBank/DDBJ whole genome shotgun (WGS) entry which is preliminary data.</text>
</comment>
<keyword evidence="1" id="KW-0812">Transmembrane</keyword>
<feature type="transmembrane region" description="Helical" evidence="1">
    <location>
        <begin position="153"/>
        <end position="175"/>
    </location>
</feature>
<dbReference type="EMBL" id="JAQIZT010000007">
    <property type="protein sequence ID" value="KAJ6990254.1"/>
    <property type="molecule type" value="Genomic_DNA"/>
</dbReference>
<accession>A0AAD6QH04</accession>
<feature type="transmembrane region" description="Helical" evidence="1">
    <location>
        <begin position="29"/>
        <end position="56"/>
    </location>
</feature>
<gene>
    <name evidence="2" type="ORF">NC653_018716</name>
</gene>
<reference evidence="2" key="1">
    <citation type="journal article" date="2023" name="Mol. Ecol. Resour.">
        <title>Chromosome-level genome assembly of a triploid poplar Populus alba 'Berolinensis'.</title>
        <authorList>
            <person name="Chen S."/>
            <person name="Yu Y."/>
            <person name="Wang X."/>
            <person name="Wang S."/>
            <person name="Zhang T."/>
            <person name="Zhou Y."/>
            <person name="He R."/>
            <person name="Meng N."/>
            <person name="Wang Y."/>
            <person name="Liu W."/>
            <person name="Liu Z."/>
            <person name="Liu J."/>
            <person name="Guo Q."/>
            <person name="Huang H."/>
            <person name="Sederoff R.R."/>
            <person name="Wang G."/>
            <person name="Qu G."/>
            <person name="Chen S."/>
        </authorList>
    </citation>
    <scope>NUCLEOTIDE SEQUENCE</scope>
    <source>
        <strain evidence="2">SC-2020</strain>
    </source>
</reference>
<evidence type="ECO:0000313" key="3">
    <source>
        <dbReference type="Proteomes" id="UP001164929"/>
    </source>
</evidence>
<feature type="transmembrane region" description="Helical" evidence="1">
    <location>
        <begin position="68"/>
        <end position="87"/>
    </location>
</feature>
<evidence type="ECO:0000313" key="2">
    <source>
        <dbReference type="EMBL" id="KAJ6990254.1"/>
    </source>
</evidence>
<keyword evidence="1" id="KW-1133">Transmembrane helix</keyword>
<sequence>MSWWFFLHHGSLLTDSAHSIQGGGEEMILLVMMELGCSPLSLSLIAELTLLFLLLIEQVMLTECRISRTYLVVAHVVLRFVLGYQSLVDEAHKIQAFWNESKSLFEAQNPYHDLQDLTMSPHMPGPGCHKNIGLTQMGIDCLYTFLTSLSHDIWFIIIIIIIRYGVTSDLILLSLSKFPGSMAGLT</sequence>
<dbReference type="AlphaFoldDB" id="A0AAD6QH04"/>
<organism evidence="2 3">
    <name type="scientific">Populus alba x Populus x berolinensis</name>
    <dbReference type="NCBI Taxonomy" id="444605"/>
    <lineage>
        <taxon>Eukaryota</taxon>
        <taxon>Viridiplantae</taxon>
        <taxon>Streptophyta</taxon>
        <taxon>Embryophyta</taxon>
        <taxon>Tracheophyta</taxon>
        <taxon>Spermatophyta</taxon>
        <taxon>Magnoliopsida</taxon>
        <taxon>eudicotyledons</taxon>
        <taxon>Gunneridae</taxon>
        <taxon>Pentapetalae</taxon>
        <taxon>rosids</taxon>
        <taxon>fabids</taxon>
        <taxon>Malpighiales</taxon>
        <taxon>Salicaceae</taxon>
        <taxon>Saliceae</taxon>
        <taxon>Populus</taxon>
    </lineage>
</organism>
<dbReference type="Proteomes" id="UP001164929">
    <property type="component" value="Chromosome 7"/>
</dbReference>